<sequence length="181" mass="20122">MENQSAQPQHGMADQGFRPLTTTPLSSSVHAAPVMMQIRAPIQMPVLPSNSADDGYIWKNLGLQEIAGSGRLMICYECSQANCTVKKAVTLSADNQILETVFRGSHNHPVHLKCAPEMFQQDTYQTLNTTPMCHLRCTYQQGLQFLRLRREVNKNNLAVLATATKRMVAHKETMAMLPVPA</sequence>
<dbReference type="PROSITE" id="PS50811">
    <property type="entry name" value="WRKY"/>
    <property type="match status" value="1"/>
</dbReference>
<evidence type="ECO:0000256" key="6">
    <source>
        <dbReference type="SAM" id="MobiDB-lite"/>
    </source>
</evidence>
<evidence type="ECO:0000256" key="5">
    <source>
        <dbReference type="ARBA" id="ARBA00023242"/>
    </source>
</evidence>
<keyword evidence="3" id="KW-0238">DNA-binding</keyword>
<keyword evidence="9" id="KW-1185">Reference proteome</keyword>
<dbReference type="GO" id="GO:0043565">
    <property type="term" value="F:sequence-specific DNA binding"/>
    <property type="evidence" value="ECO:0007669"/>
    <property type="project" value="InterPro"/>
</dbReference>
<dbReference type="InterPro" id="IPR003657">
    <property type="entry name" value="WRKY_dom"/>
</dbReference>
<comment type="caution">
    <text evidence="8">The sequence shown here is derived from an EMBL/GenBank/DDBJ whole genome shotgun (WGS) entry which is preliminary data.</text>
</comment>
<organism evidence="8 9">
    <name type="scientific">Miscanthus lutarioriparius</name>
    <dbReference type="NCBI Taxonomy" id="422564"/>
    <lineage>
        <taxon>Eukaryota</taxon>
        <taxon>Viridiplantae</taxon>
        <taxon>Streptophyta</taxon>
        <taxon>Embryophyta</taxon>
        <taxon>Tracheophyta</taxon>
        <taxon>Spermatophyta</taxon>
        <taxon>Magnoliopsida</taxon>
        <taxon>Liliopsida</taxon>
        <taxon>Poales</taxon>
        <taxon>Poaceae</taxon>
        <taxon>PACMAD clade</taxon>
        <taxon>Panicoideae</taxon>
        <taxon>Andropogonodae</taxon>
        <taxon>Andropogoneae</taxon>
        <taxon>Saccharinae</taxon>
        <taxon>Miscanthus</taxon>
    </lineage>
</organism>
<evidence type="ECO:0000256" key="4">
    <source>
        <dbReference type="ARBA" id="ARBA00023163"/>
    </source>
</evidence>
<evidence type="ECO:0000256" key="1">
    <source>
        <dbReference type="ARBA" id="ARBA00004123"/>
    </source>
</evidence>
<dbReference type="SMART" id="SM00774">
    <property type="entry name" value="WRKY"/>
    <property type="match status" value="1"/>
</dbReference>
<dbReference type="GO" id="GO:0003700">
    <property type="term" value="F:DNA-binding transcription factor activity"/>
    <property type="evidence" value="ECO:0007669"/>
    <property type="project" value="InterPro"/>
</dbReference>
<dbReference type="InterPro" id="IPR036576">
    <property type="entry name" value="WRKY_dom_sf"/>
</dbReference>
<accession>A0A811R7B5</accession>
<name>A0A811R7B5_9POAL</name>
<evidence type="ECO:0000256" key="3">
    <source>
        <dbReference type="ARBA" id="ARBA00023125"/>
    </source>
</evidence>
<dbReference type="GO" id="GO:0005634">
    <property type="term" value="C:nucleus"/>
    <property type="evidence" value="ECO:0007669"/>
    <property type="project" value="UniProtKB-SubCell"/>
</dbReference>
<comment type="subcellular location">
    <subcellularLocation>
        <location evidence="1">Nucleus</location>
    </subcellularLocation>
</comment>
<proteinExistence type="predicted"/>
<dbReference type="Pfam" id="PF03106">
    <property type="entry name" value="WRKY"/>
    <property type="match status" value="1"/>
</dbReference>
<dbReference type="Gene3D" id="2.20.25.80">
    <property type="entry name" value="WRKY domain"/>
    <property type="match status" value="1"/>
</dbReference>
<feature type="domain" description="WRKY" evidence="7">
    <location>
        <begin position="53"/>
        <end position="111"/>
    </location>
</feature>
<feature type="region of interest" description="Disordered" evidence="6">
    <location>
        <begin position="1"/>
        <end position="22"/>
    </location>
</feature>
<dbReference type="Proteomes" id="UP000604825">
    <property type="component" value="Unassembled WGS sequence"/>
</dbReference>
<evidence type="ECO:0000313" key="8">
    <source>
        <dbReference type="EMBL" id="CAD6265941.1"/>
    </source>
</evidence>
<dbReference type="AlphaFoldDB" id="A0A811R7B5"/>
<protein>
    <recommendedName>
        <fullName evidence="7">WRKY domain-containing protein</fullName>
    </recommendedName>
</protein>
<keyword evidence="5" id="KW-0539">Nucleus</keyword>
<gene>
    <name evidence="8" type="ORF">NCGR_LOCUS49246</name>
</gene>
<dbReference type="OrthoDB" id="1427840at2759"/>
<keyword evidence="2" id="KW-0805">Transcription regulation</keyword>
<keyword evidence="4" id="KW-0804">Transcription</keyword>
<reference evidence="8" key="1">
    <citation type="submission" date="2020-10" db="EMBL/GenBank/DDBJ databases">
        <authorList>
            <person name="Han B."/>
            <person name="Lu T."/>
            <person name="Zhao Q."/>
            <person name="Huang X."/>
            <person name="Zhao Y."/>
        </authorList>
    </citation>
    <scope>NUCLEOTIDE SEQUENCE</scope>
</reference>
<evidence type="ECO:0000259" key="7">
    <source>
        <dbReference type="PROSITE" id="PS50811"/>
    </source>
</evidence>
<dbReference type="EMBL" id="CAJGYO010000013">
    <property type="protein sequence ID" value="CAD6265941.1"/>
    <property type="molecule type" value="Genomic_DNA"/>
</dbReference>
<dbReference type="SUPFAM" id="SSF118290">
    <property type="entry name" value="WRKY DNA-binding domain"/>
    <property type="match status" value="1"/>
</dbReference>
<evidence type="ECO:0000256" key="2">
    <source>
        <dbReference type="ARBA" id="ARBA00023015"/>
    </source>
</evidence>
<evidence type="ECO:0000313" key="9">
    <source>
        <dbReference type="Proteomes" id="UP000604825"/>
    </source>
</evidence>